<name>A0A0D4BXR0_9MICC</name>
<dbReference type="KEGG" id="ari:UM93_05335"/>
<organism evidence="1 2">
    <name type="scientific">Psychromicrobium lacuslunae</name>
    <dbReference type="NCBI Taxonomy" id="1618207"/>
    <lineage>
        <taxon>Bacteria</taxon>
        <taxon>Bacillati</taxon>
        <taxon>Actinomycetota</taxon>
        <taxon>Actinomycetes</taxon>
        <taxon>Micrococcales</taxon>
        <taxon>Micrococcaceae</taxon>
        <taxon>Psychromicrobium</taxon>
    </lineage>
</organism>
<sequence length="450" mass="47662">MSVLLVLTGLLAGCSGKTLKFNGTEVDKPDDVVKLIDNQWAQYVASGAKVSKADSSRCYFQTNDDVVNDSMLCGPIARLGQDQVGWDQVKLKGDLYGEKITLTAASDFSFSALKVESALYRPDGKTVDESVQLTEPDAPEAELGKLKIVAGAVPTASATSGADALKHQLTTPSSTLTFGEVKISDRVGGADDRVKAPAGSKFVSFPVTQQGNSSPFSSDVKKTTSFYIVSGTNRYEVADLKGPTVAIAVPGDGKGTMIEASYDGLSQTYDLDKAARVGEKAAGYYVDLQADAKKDDAHGAKLLWGDAQNKKAPFGIFDYNSDADRAPYIEGQGWAADGMIWLGVSISASSQLGAEEFSSYSNGKTDYKNFVATVEGKNYQASKVEKATGLFSGADQIYFQIPAAANAVQIKGTIEDSASRSSYSTKGPLSLKATYSYPSTTFSFAPQSAK</sequence>
<keyword evidence="2" id="KW-1185">Reference proteome</keyword>
<dbReference type="Proteomes" id="UP000061839">
    <property type="component" value="Chromosome"/>
</dbReference>
<evidence type="ECO:0000313" key="2">
    <source>
        <dbReference type="Proteomes" id="UP000061839"/>
    </source>
</evidence>
<dbReference type="HOGENOM" id="CLU_607873_0_0_11"/>
<evidence type="ECO:0000313" key="1">
    <source>
        <dbReference type="EMBL" id="AJT41084.1"/>
    </source>
</evidence>
<proteinExistence type="predicted"/>
<dbReference type="EMBL" id="CP011005">
    <property type="protein sequence ID" value="AJT41084.1"/>
    <property type="molecule type" value="Genomic_DNA"/>
</dbReference>
<accession>A0A0D4BXR0</accession>
<protein>
    <submittedName>
        <fullName evidence="1">Uncharacterized protein</fullName>
    </submittedName>
</protein>
<dbReference type="PATRIC" id="fig|1618207.4.peg.1086"/>
<gene>
    <name evidence="1" type="ORF">UM93_05335</name>
</gene>
<reference evidence="1 2" key="1">
    <citation type="journal article" date="2015" name="Genome Announc.">
        <title>Complete Genome Sequencing of Protease-Producing Novel Arthrobacter sp. Strain IHBB 11108 Using PacBio Single-Molecule Real-Time Sequencing Technology.</title>
        <authorList>
            <person name="Kiran S."/>
            <person name="Swarnkar M.K."/>
            <person name="Pal M."/>
            <person name="Thakur R."/>
            <person name="Tewari R."/>
            <person name="Singh A.K."/>
            <person name="Gulati A."/>
        </authorList>
    </citation>
    <scope>NUCLEOTIDE SEQUENCE [LARGE SCALE GENOMIC DNA]</scope>
    <source>
        <strain evidence="1 2">IHBB 11108</strain>
    </source>
</reference>
<dbReference type="AlphaFoldDB" id="A0A0D4BXR0"/>